<organism evidence="2 3">
    <name type="scientific">Argiope bruennichi</name>
    <name type="common">Wasp spider</name>
    <name type="synonym">Aranea bruennichi</name>
    <dbReference type="NCBI Taxonomy" id="94029"/>
    <lineage>
        <taxon>Eukaryota</taxon>
        <taxon>Metazoa</taxon>
        <taxon>Ecdysozoa</taxon>
        <taxon>Arthropoda</taxon>
        <taxon>Chelicerata</taxon>
        <taxon>Arachnida</taxon>
        <taxon>Araneae</taxon>
        <taxon>Araneomorphae</taxon>
        <taxon>Entelegynae</taxon>
        <taxon>Araneoidea</taxon>
        <taxon>Araneidae</taxon>
        <taxon>Argiope</taxon>
    </lineage>
</organism>
<reference evidence="2" key="1">
    <citation type="journal article" date="2020" name="bioRxiv">
        <title>Chromosome-level reference genome of the European wasp spider Argiope bruennichi: a resource for studies on range expansion and evolutionary adaptation.</title>
        <authorList>
            <person name="Sheffer M.M."/>
            <person name="Hoppe A."/>
            <person name="Krehenwinkel H."/>
            <person name="Uhl G."/>
            <person name="Kuss A.W."/>
            <person name="Jensen L."/>
            <person name="Jensen C."/>
            <person name="Gillespie R.G."/>
            <person name="Hoff K.J."/>
            <person name="Prost S."/>
        </authorList>
    </citation>
    <scope>NUCLEOTIDE SEQUENCE</scope>
</reference>
<evidence type="ECO:0000256" key="1">
    <source>
        <dbReference type="SAM" id="MobiDB-lite"/>
    </source>
</evidence>
<accession>A0A8T0EZV5</accession>
<dbReference type="Proteomes" id="UP000807504">
    <property type="component" value="Unassembled WGS sequence"/>
</dbReference>
<feature type="region of interest" description="Disordered" evidence="1">
    <location>
        <begin position="108"/>
        <end position="154"/>
    </location>
</feature>
<name>A0A8T0EZV5_ARGBR</name>
<feature type="compositionally biased region" description="Basic and acidic residues" evidence="1">
    <location>
        <begin position="141"/>
        <end position="154"/>
    </location>
</feature>
<dbReference type="EMBL" id="JABXBU010001047">
    <property type="protein sequence ID" value="KAF8784091.1"/>
    <property type="molecule type" value="Genomic_DNA"/>
</dbReference>
<protein>
    <submittedName>
        <fullName evidence="2">Uncharacterized protein</fullName>
    </submittedName>
</protein>
<keyword evidence="3" id="KW-1185">Reference proteome</keyword>
<sequence length="154" mass="16308">MLKTPRPIVNGTGRVVGAPITYSLGSQARVGVVVRPYAFIASSGLIEPIDSQPLLDSLVRVFKTVGWVTDLLPLLPATSQPPTGSAGIQRGRIANRWATETCPCALRSANPCAHGSRPPQNGGGRRGLNRLATHGPATSPCRREPANSRRDPRA</sequence>
<dbReference type="AlphaFoldDB" id="A0A8T0EZV5"/>
<evidence type="ECO:0000313" key="3">
    <source>
        <dbReference type="Proteomes" id="UP000807504"/>
    </source>
</evidence>
<comment type="caution">
    <text evidence="2">The sequence shown here is derived from an EMBL/GenBank/DDBJ whole genome shotgun (WGS) entry which is preliminary data.</text>
</comment>
<proteinExistence type="predicted"/>
<evidence type="ECO:0000313" key="2">
    <source>
        <dbReference type="EMBL" id="KAF8784091.1"/>
    </source>
</evidence>
<gene>
    <name evidence="2" type="ORF">HNY73_011686</name>
</gene>
<reference evidence="2" key="2">
    <citation type="submission" date="2020-06" db="EMBL/GenBank/DDBJ databases">
        <authorList>
            <person name="Sheffer M."/>
        </authorList>
    </citation>
    <scope>NUCLEOTIDE SEQUENCE</scope>
</reference>